<keyword evidence="1" id="KW-0175">Coiled coil</keyword>
<name>A0A437SSD7_9LACO</name>
<protein>
    <submittedName>
        <fullName evidence="3">Uncharacterized protein</fullName>
    </submittedName>
</protein>
<keyword evidence="2" id="KW-0812">Transmembrane</keyword>
<dbReference type="RefSeq" id="WP_103662680.1">
    <property type="nucleotide sequence ID" value="NZ_ML136920.1"/>
</dbReference>
<organism evidence="3 4">
    <name type="scientific">Lactobacillus xujianguonis</name>
    <dbReference type="NCBI Taxonomy" id="2495899"/>
    <lineage>
        <taxon>Bacteria</taxon>
        <taxon>Bacillati</taxon>
        <taxon>Bacillota</taxon>
        <taxon>Bacilli</taxon>
        <taxon>Lactobacillales</taxon>
        <taxon>Lactobacillaceae</taxon>
        <taxon>Lactobacillus</taxon>
    </lineage>
</organism>
<evidence type="ECO:0000256" key="1">
    <source>
        <dbReference type="SAM" id="Coils"/>
    </source>
</evidence>
<dbReference type="Proteomes" id="UP000288291">
    <property type="component" value="Unassembled WGS sequence"/>
</dbReference>
<evidence type="ECO:0000313" key="3">
    <source>
        <dbReference type="EMBL" id="RVU69851.1"/>
    </source>
</evidence>
<accession>A0A437SSD7</accession>
<proteinExistence type="predicted"/>
<dbReference type="EMBL" id="RXIA01000052">
    <property type="protein sequence ID" value="RVU69851.1"/>
    <property type="molecule type" value="Genomic_DNA"/>
</dbReference>
<sequence>MKKQQIIVGILAVTLMGGSIVALRRKSERVRIEKQQRAKAQKRRQERKLRQNLLRFLLKNYTFGEPVKSFEIGKLESLNVEWNTQYSIDVSINHNLKKAMSFDFYDFDKKFKTQDGVSFTDDLRLEERRKPLSDAQVDKMLRHIKITDEN</sequence>
<feature type="coiled-coil region" evidence="1">
    <location>
        <begin position="23"/>
        <end position="52"/>
    </location>
</feature>
<keyword evidence="2" id="KW-1133">Transmembrane helix</keyword>
<feature type="transmembrane region" description="Helical" evidence="2">
    <location>
        <begin position="6"/>
        <end position="23"/>
    </location>
</feature>
<dbReference type="AlphaFoldDB" id="A0A437SSD7"/>
<comment type="caution">
    <text evidence="3">The sequence shown here is derived from an EMBL/GenBank/DDBJ whole genome shotgun (WGS) entry which is preliminary data.</text>
</comment>
<evidence type="ECO:0000256" key="2">
    <source>
        <dbReference type="SAM" id="Phobius"/>
    </source>
</evidence>
<keyword evidence="2" id="KW-0472">Membrane</keyword>
<keyword evidence="4" id="KW-1185">Reference proteome</keyword>
<evidence type="ECO:0000313" key="4">
    <source>
        <dbReference type="Proteomes" id="UP000288291"/>
    </source>
</evidence>
<gene>
    <name evidence="3" type="ORF">EJK17_10860</name>
</gene>
<reference evidence="3 4" key="1">
    <citation type="submission" date="2018-12" db="EMBL/GenBank/DDBJ databases">
        <authorList>
            <person name="Meng J."/>
        </authorList>
    </citation>
    <scope>NUCLEOTIDE SEQUENCE [LARGE SCALE GENOMIC DNA]</scope>
    <source>
        <strain evidence="3 4">HT111-2</strain>
    </source>
</reference>